<name>A0A7R9EC42_9NEOP</name>
<keyword evidence="6" id="KW-1133">Transmembrane helix</keyword>
<evidence type="ECO:0000313" key="9">
    <source>
        <dbReference type="EMBL" id="CAD7431326.1"/>
    </source>
</evidence>
<dbReference type="PANTHER" id="PTHR11153">
    <property type="entry name" value="SIDEROFLEXIN"/>
    <property type="match status" value="1"/>
</dbReference>
<keyword evidence="3" id="KW-0813">Transport</keyword>
<evidence type="ECO:0000256" key="6">
    <source>
        <dbReference type="ARBA" id="ARBA00022989"/>
    </source>
</evidence>
<dbReference type="GO" id="GO:0005743">
    <property type="term" value="C:mitochondrial inner membrane"/>
    <property type="evidence" value="ECO:0007669"/>
    <property type="project" value="TreeGrafter"/>
</dbReference>
<evidence type="ECO:0000256" key="5">
    <source>
        <dbReference type="ARBA" id="ARBA00022970"/>
    </source>
</evidence>
<dbReference type="EMBL" id="OB794916">
    <property type="protein sequence ID" value="CAD7431326.1"/>
    <property type="molecule type" value="Genomic_DNA"/>
</dbReference>
<evidence type="ECO:0000256" key="4">
    <source>
        <dbReference type="ARBA" id="ARBA00022692"/>
    </source>
</evidence>
<dbReference type="GO" id="GO:0015075">
    <property type="term" value="F:monoatomic ion transmembrane transporter activity"/>
    <property type="evidence" value="ECO:0007669"/>
    <property type="project" value="InterPro"/>
</dbReference>
<evidence type="ECO:0000256" key="1">
    <source>
        <dbReference type="ARBA" id="ARBA00004225"/>
    </source>
</evidence>
<keyword evidence="5" id="KW-0029">Amino-acid transport</keyword>
<keyword evidence="8" id="KW-0472">Membrane</keyword>
<evidence type="ECO:0000256" key="2">
    <source>
        <dbReference type="ARBA" id="ARBA00005974"/>
    </source>
</evidence>
<evidence type="ECO:0000256" key="7">
    <source>
        <dbReference type="ARBA" id="ARBA00023128"/>
    </source>
</evidence>
<keyword evidence="7" id="KW-0496">Mitochondrion</keyword>
<accession>A0A7R9EC42</accession>
<sequence>MINTGLVSEVFVVAISLSPEKGRLVAILEGLRYPPLCSVGGSVMLSGVPEYVLRLRVDELWRSKELYDSAYHPDTGEKMMILGRMSAQVPMNMAITGCMMTFYKSTPAVVFWQWVNQSFNALVNYTNRSGSSPISNTQLGTSYVLATGGALTTAIGLNSLVKSAPPLIGRWVPFVAVAAANCINIPMMRLQEIQKGVPVVDSNGNVLGESTAAAKQGIALVTMSRLGMAMPGMGTAVGLCSLYGLACSLSRSMFPGHTGREQQGGTAHMVSLTTVLTPIVMNWLEQKKFLVRYRWAAAPIQVGLVGLCLTFATPMCCALFSQKAAIPVSSLEPELQERINKLPSPPEVVYYNKGL</sequence>
<dbReference type="AlphaFoldDB" id="A0A7R9EC42"/>
<organism evidence="9">
    <name type="scientific">Timema monikensis</name>
    <dbReference type="NCBI Taxonomy" id="170555"/>
    <lineage>
        <taxon>Eukaryota</taxon>
        <taxon>Metazoa</taxon>
        <taxon>Ecdysozoa</taxon>
        <taxon>Arthropoda</taxon>
        <taxon>Hexapoda</taxon>
        <taxon>Insecta</taxon>
        <taxon>Pterygota</taxon>
        <taxon>Neoptera</taxon>
        <taxon>Polyneoptera</taxon>
        <taxon>Phasmatodea</taxon>
        <taxon>Timematodea</taxon>
        <taxon>Timematoidea</taxon>
        <taxon>Timematidae</taxon>
        <taxon>Timema</taxon>
    </lineage>
</organism>
<evidence type="ECO:0000256" key="8">
    <source>
        <dbReference type="ARBA" id="ARBA00023136"/>
    </source>
</evidence>
<dbReference type="PANTHER" id="PTHR11153:SF8">
    <property type="entry name" value="SIDEROFLEXIN-1"/>
    <property type="match status" value="1"/>
</dbReference>
<comment type="similarity">
    <text evidence="2">Belongs to the sideroflexin family.</text>
</comment>
<dbReference type="GO" id="GO:0140300">
    <property type="term" value="P:serine import into mitochondrion"/>
    <property type="evidence" value="ECO:0007669"/>
    <property type="project" value="TreeGrafter"/>
</dbReference>
<evidence type="ECO:0008006" key="10">
    <source>
        <dbReference type="Google" id="ProtNLM"/>
    </source>
</evidence>
<dbReference type="InterPro" id="IPR004686">
    <property type="entry name" value="Mtc"/>
</dbReference>
<gene>
    <name evidence="9" type="ORF">TMSB3V08_LOCUS8064</name>
</gene>
<protein>
    <recommendedName>
        <fullName evidence="10">Sidoreflexin</fullName>
    </recommendedName>
</protein>
<keyword evidence="4" id="KW-0812">Transmembrane</keyword>
<reference evidence="9" key="1">
    <citation type="submission" date="2020-11" db="EMBL/GenBank/DDBJ databases">
        <authorList>
            <person name="Tran Van P."/>
        </authorList>
    </citation>
    <scope>NUCLEOTIDE SEQUENCE</scope>
</reference>
<comment type="subcellular location">
    <subcellularLocation>
        <location evidence="1">Mitochondrion membrane</location>
        <topology evidence="1">Multi-pass membrane protein</topology>
    </subcellularLocation>
</comment>
<proteinExistence type="inferred from homology"/>
<evidence type="ECO:0000256" key="3">
    <source>
        <dbReference type="ARBA" id="ARBA00022448"/>
    </source>
</evidence>
<dbReference type="Pfam" id="PF03820">
    <property type="entry name" value="SFXNs"/>
    <property type="match status" value="2"/>
</dbReference>